<name>A0ABX2T2M9_9PROT</name>
<evidence type="ECO:0000313" key="8">
    <source>
        <dbReference type="Proteomes" id="UP000584642"/>
    </source>
</evidence>
<accession>A0ABX2T2M9</accession>
<feature type="domain" description="Response regulatory" evidence="6">
    <location>
        <begin position="434"/>
        <end position="549"/>
    </location>
</feature>
<dbReference type="InterPro" id="IPR004358">
    <property type="entry name" value="Sig_transdc_His_kin-like_C"/>
</dbReference>
<dbReference type="Pfam" id="PF00512">
    <property type="entry name" value="HisKA"/>
    <property type="match status" value="1"/>
</dbReference>
<keyword evidence="3 4" id="KW-0597">Phosphoprotein</keyword>
<dbReference type="SUPFAM" id="SSF55874">
    <property type="entry name" value="ATPase domain of HSP90 chaperone/DNA topoisomerase II/histidine kinase"/>
    <property type="match status" value="1"/>
</dbReference>
<evidence type="ECO:0000256" key="2">
    <source>
        <dbReference type="ARBA" id="ARBA00012438"/>
    </source>
</evidence>
<dbReference type="InterPro" id="IPR011006">
    <property type="entry name" value="CheY-like_superfamily"/>
</dbReference>
<dbReference type="PANTHER" id="PTHR43065:SF42">
    <property type="entry name" value="TWO-COMPONENT SENSOR PPRA"/>
    <property type="match status" value="1"/>
</dbReference>
<comment type="catalytic activity">
    <reaction evidence="1">
        <text>ATP + protein L-histidine = ADP + protein N-phospho-L-histidine.</text>
        <dbReference type="EC" id="2.7.13.3"/>
    </reaction>
</comment>
<keyword evidence="8" id="KW-1185">Reference proteome</keyword>
<dbReference type="PANTHER" id="PTHR43065">
    <property type="entry name" value="SENSOR HISTIDINE KINASE"/>
    <property type="match status" value="1"/>
</dbReference>
<dbReference type="InterPro" id="IPR036890">
    <property type="entry name" value="HATPase_C_sf"/>
</dbReference>
<dbReference type="SMART" id="SM00387">
    <property type="entry name" value="HATPase_c"/>
    <property type="match status" value="1"/>
</dbReference>
<evidence type="ECO:0000259" key="5">
    <source>
        <dbReference type="PROSITE" id="PS50109"/>
    </source>
</evidence>
<evidence type="ECO:0000313" key="7">
    <source>
        <dbReference type="EMBL" id="NYZ18085.1"/>
    </source>
</evidence>
<dbReference type="SMART" id="SM00388">
    <property type="entry name" value="HisKA"/>
    <property type="match status" value="1"/>
</dbReference>
<dbReference type="Pfam" id="PF00072">
    <property type="entry name" value="Response_reg"/>
    <property type="match status" value="1"/>
</dbReference>
<evidence type="ECO:0000256" key="4">
    <source>
        <dbReference type="PROSITE-ProRule" id="PRU00169"/>
    </source>
</evidence>
<evidence type="ECO:0000256" key="1">
    <source>
        <dbReference type="ARBA" id="ARBA00000085"/>
    </source>
</evidence>
<sequence>MSAPLLVLSPEGRDAEVIGLVLAEVGLSTRTCTDMRSLCAILSDDATALILSESALAAGTDSLSASLEAQPPWSDIPVIILTARGSRVGTRERRDLLRALGNVTLLDRPLHAEALQSAALAAARARRRQHRTRSHLATIEETNRLLEQRVEERTQALRAEVVERRKTEEQLRHAQKMEAIGQLTGGIAHDFNNLLQAMLGNLDLLKIRLGAETRLQRHVDMAITAGERAATLTQRLLAFARRQPLSPQPLDLNALVTTMTGLVRRSVGESIRVELSLADGLGRTLADANQVENALLNLVINARDAMPDGGTLRIETANVALRGGPGQGEAEGVSPGRYVRLRVVDSGTGMPADVRERAFEPFFTTKPIGQGTGLGLSQIYGFARQSGGLATIRSEPGRGTAVSLHLPLVEEDGAAEPGPAEIKPEMTAAGDAGTILVVEDEALVLMLWVAALESEGHRVLQAPDPPSALETLRSDAAIDLLVSDVGLPGMTGPELAEEARRLRPGLKVLFVTGYAHHAALDPADFAAGTRMLGKPVALEALLAEVRSMLDDGAS</sequence>
<dbReference type="RefSeq" id="WP_180279861.1">
    <property type="nucleotide sequence ID" value="NZ_JABFDB010000001.1"/>
</dbReference>
<dbReference type="InterPro" id="IPR003594">
    <property type="entry name" value="HATPase_dom"/>
</dbReference>
<dbReference type="SMART" id="SM00448">
    <property type="entry name" value="REC"/>
    <property type="match status" value="1"/>
</dbReference>
<dbReference type="Gene3D" id="1.10.287.130">
    <property type="match status" value="1"/>
</dbReference>
<proteinExistence type="predicted"/>
<dbReference type="InterPro" id="IPR001789">
    <property type="entry name" value="Sig_transdc_resp-reg_receiver"/>
</dbReference>
<dbReference type="SUPFAM" id="SSF52172">
    <property type="entry name" value="CheY-like"/>
    <property type="match status" value="2"/>
</dbReference>
<dbReference type="Proteomes" id="UP000584642">
    <property type="component" value="Unassembled WGS sequence"/>
</dbReference>
<dbReference type="PRINTS" id="PR00344">
    <property type="entry name" value="BCTRLSENSOR"/>
</dbReference>
<dbReference type="SUPFAM" id="SSF47384">
    <property type="entry name" value="Homodimeric domain of signal transducing histidine kinase"/>
    <property type="match status" value="1"/>
</dbReference>
<dbReference type="Gene3D" id="3.30.565.10">
    <property type="entry name" value="Histidine kinase-like ATPase, C-terminal domain"/>
    <property type="match status" value="1"/>
</dbReference>
<evidence type="ECO:0000256" key="3">
    <source>
        <dbReference type="ARBA" id="ARBA00022553"/>
    </source>
</evidence>
<feature type="domain" description="Histidine kinase" evidence="5">
    <location>
        <begin position="186"/>
        <end position="410"/>
    </location>
</feature>
<comment type="caution">
    <text evidence="7">The sequence shown here is derived from an EMBL/GenBank/DDBJ whole genome shotgun (WGS) entry which is preliminary data.</text>
</comment>
<dbReference type="PROSITE" id="PS50109">
    <property type="entry name" value="HIS_KIN"/>
    <property type="match status" value="1"/>
</dbReference>
<dbReference type="Pfam" id="PF02518">
    <property type="entry name" value="HATPase_c"/>
    <property type="match status" value="1"/>
</dbReference>
<evidence type="ECO:0000259" key="6">
    <source>
        <dbReference type="PROSITE" id="PS50110"/>
    </source>
</evidence>
<dbReference type="PROSITE" id="PS50110">
    <property type="entry name" value="RESPONSE_REGULATORY"/>
    <property type="match status" value="1"/>
</dbReference>
<organism evidence="7 8">
    <name type="scientific">Azospirillum oleiclasticum</name>
    <dbReference type="NCBI Taxonomy" id="2735135"/>
    <lineage>
        <taxon>Bacteria</taxon>
        <taxon>Pseudomonadati</taxon>
        <taxon>Pseudomonadota</taxon>
        <taxon>Alphaproteobacteria</taxon>
        <taxon>Rhodospirillales</taxon>
        <taxon>Azospirillaceae</taxon>
        <taxon>Azospirillum</taxon>
    </lineage>
</organism>
<dbReference type="EMBL" id="JABFDB010000001">
    <property type="protein sequence ID" value="NYZ18085.1"/>
    <property type="molecule type" value="Genomic_DNA"/>
</dbReference>
<protein>
    <recommendedName>
        <fullName evidence="2">histidine kinase</fullName>
        <ecNumber evidence="2">2.7.13.3</ecNumber>
    </recommendedName>
</protein>
<reference evidence="7 8" key="1">
    <citation type="submission" date="2020-05" db="EMBL/GenBank/DDBJ databases">
        <title>Azospirillum oleiclasticum sp. nov, a nitrogen-fixing and heavy crude oil-emulsifying bacterium isolated from the crude oil of Yumen Oilfield.</title>
        <authorList>
            <person name="Wu D."/>
            <person name="Cai M."/>
            <person name="Zhang X."/>
        </authorList>
    </citation>
    <scope>NUCLEOTIDE SEQUENCE [LARGE SCALE GENOMIC DNA]</scope>
    <source>
        <strain evidence="7 8">ROY-1-1-2</strain>
    </source>
</reference>
<dbReference type="InterPro" id="IPR036097">
    <property type="entry name" value="HisK_dim/P_sf"/>
</dbReference>
<dbReference type="EC" id="2.7.13.3" evidence="2"/>
<gene>
    <name evidence="7" type="ORF">HND93_00050</name>
</gene>
<dbReference type="Gene3D" id="3.40.50.2300">
    <property type="match status" value="2"/>
</dbReference>
<dbReference type="InterPro" id="IPR005467">
    <property type="entry name" value="His_kinase_dom"/>
</dbReference>
<feature type="modified residue" description="4-aspartylphosphate" evidence="4">
    <location>
        <position position="484"/>
    </location>
</feature>
<dbReference type="InterPro" id="IPR003661">
    <property type="entry name" value="HisK_dim/P_dom"/>
</dbReference>